<dbReference type="InParanoid" id="E4ZWC9"/>
<sequence length="49" mass="6104">MIARFIRASNIRQEQLRIYFLRRLLSCSFLVLFLYLWWLDIVRRTNEIG</sequence>
<evidence type="ECO:0000313" key="2">
    <source>
        <dbReference type="EMBL" id="CBX95905.1"/>
    </source>
</evidence>
<keyword evidence="1" id="KW-0472">Membrane</keyword>
<dbReference type="AlphaFoldDB" id="E4ZWC9"/>
<feature type="transmembrane region" description="Helical" evidence="1">
    <location>
        <begin position="20"/>
        <end position="39"/>
    </location>
</feature>
<reference evidence="3" key="1">
    <citation type="journal article" date="2011" name="Nat. Commun.">
        <title>Effector diversification within compartments of the Leptosphaeria maculans genome affected by Repeat-Induced Point mutations.</title>
        <authorList>
            <person name="Rouxel T."/>
            <person name="Grandaubert J."/>
            <person name="Hane J.K."/>
            <person name="Hoede C."/>
            <person name="van de Wouw A.P."/>
            <person name="Couloux A."/>
            <person name="Dominguez V."/>
            <person name="Anthouard V."/>
            <person name="Bally P."/>
            <person name="Bourras S."/>
            <person name="Cozijnsen A.J."/>
            <person name="Ciuffetti L.M."/>
            <person name="Degrave A."/>
            <person name="Dilmaghani A."/>
            <person name="Duret L."/>
            <person name="Fudal I."/>
            <person name="Goodwin S.B."/>
            <person name="Gout L."/>
            <person name="Glaser N."/>
            <person name="Linglin J."/>
            <person name="Kema G.H.J."/>
            <person name="Lapalu N."/>
            <person name="Lawrence C.B."/>
            <person name="May K."/>
            <person name="Meyer M."/>
            <person name="Ollivier B."/>
            <person name="Poulain J."/>
            <person name="Schoch C.L."/>
            <person name="Simon A."/>
            <person name="Spatafora J.W."/>
            <person name="Stachowiak A."/>
            <person name="Turgeon B.G."/>
            <person name="Tyler B.M."/>
            <person name="Vincent D."/>
            <person name="Weissenbach J."/>
            <person name="Amselem J."/>
            <person name="Quesneville H."/>
            <person name="Oliver R.P."/>
            <person name="Wincker P."/>
            <person name="Balesdent M.-H."/>
            <person name="Howlett B.J."/>
        </authorList>
    </citation>
    <scope>NUCLEOTIDE SEQUENCE [LARGE SCALE GENOMIC DNA]</scope>
    <source>
        <strain evidence="3">JN3 / isolate v23.1.3 / race Av1-4-5-6-7-8</strain>
    </source>
</reference>
<gene>
    <name evidence="2" type="ORF">LEMA_uP030570.1</name>
</gene>
<evidence type="ECO:0000313" key="3">
    <source>
        <dbReference type="Proteomes" id="UP000002668"/>
    </source>
</evidence>
<dbReference type="Proteomes" id="UP000002668">
    <property type="component" value="Genome"/>
</dbReference>
<protein>
    <submittedName>
        <fullName evidence="2">Predicted protein</fullName>
    </submittedName>
</protein>
<name>E4ZWC9_LEPMJ</name>
<keyword evidence="1" id="KW-1133">Transmembrane helix</keyword>
<keyword evidence="1" id="KW-0812">Transmembrane</keyword>
<proteinExistence type="predicted"/>
<organism evidence="3">
    <name type="scientific">Leptosphaeria maculans (strain JN3 / isolate v23.1.3 / race Av1-4-5-6-7-8)</name>
    <name type="common">Blackleg fungus</name>
    <name type="synonym">Phoma lingam</name>
    <dbReference type="NCBI Taxonomy" id="985895"/>
    <lineage>
        <taxon>Eukaryota</taxon>
        <taxon>Fungi</taxon>
        <taxon>Dikarya</taxon>
        <taxon>Ascomycota</taxon>
        <taxon>Pezizomycotina</taxon>
        <taxon>Dothideomycetes</taxon>
        <taxon>Pleosporomycetidae</taxon>
        <taxon>Pleosporales</taxon>
        <taxon>Pleosporineae</taxon>
        <taxon>Leptosphaeriaceae</taxon>
        <taxon>Plenodomus</taxon>
        <taxon>Plenodomus lingam/Leptosphaeria maculans species complex</taxon>
    </lineage>
</organism>
<dbReference type="HOGENOM" id="CLU_3143382_0_0_1"/>
<keyword evidence="3" id="KW-1185">Reference proteome</keyword>
<dbReference type="VEuPathDB" id="FungiDB:LEMA_uP030570.1"/>
<accession>E4ZWC9</accession>
<evidence type="ECO:0000256" key="1">
    <source>
        <dbReference type="SAM" id="Phobius"/>
    </source>
</evidence>
<dbReference type="EMBL" id="FP929127">
    <property type="protein sequence ID" value="CBX95905.1"/>
    <property type="molecule type" value="Genomic_DNA"/>
</dbReference>